<evidence type="ECO:0000256" key="1">
    <source>
        <dbReference type="ARBA" id="ARBA00006987"/>
    </source>
</evidence>
<comment type="similarity">
    <text evidence="1">Belongs to the UPF0065 (bug) family.</text>
</comment>
<name>A0ABT6B459_9BURK</name>
<evidence type="ECO:0000313" key="3">
    <source>
        <dbReference type="Proteomes" id="UP001216674"/>
    </source>
</evidence>
<reference evidence="2 3" key="1">
    <citation type="submission" date="2023-03" db="EMBL/GenBank/DDBJ databases">
        <title>Draft assemblies of triclosan tolerant bacteria isolated from returned activated sludge.</title>
        <authorList>
            <person name="Van Hamelsveld S."/>
        </authorList>
    </citation>
    <scope>NUCLEOTIDE SEQUENCE [LARGE SCALE GENOMIC DNA]</scope>
    <source>
        <strain evidence="2 3">GW210010_S58</strain>
    </source>
</reference>
<evidence type="ECO:0000313" key="2">
    <source>
        <dbReference type="EMBL" id="MDF3839672.1"/>
    </source>
</evidence>
<dbReference type="Gene3D" id="3.40.190.150">
    <property type="entry name" value="Bordetella uptake gene, domain 1"/>
    <property type="match status" value="1"/>
</dbReference>
<comment type="caution">
    <text evidence="2">The sequence shown here is derived from an EMBL/GenBank/DDBJ whole genome shotgun (WGS) entry which is preliminary data.</text>
</comment>
<dbReference type="RefSeq" id="WP_276269308.1">
    <property type="nucleotide sequence ID" value="NZ_JARJLM010000696.1"/>
</dbReference>
<dbReference type="Pfam" id="PF03401">
    <property type="entry name" value="TctC"/>
    <property type="match status" value="1"/>
</dbReference>
<dbReference type="InterPro" id="IPR042100">
    <property type="entry name" value="Bug_dom1"/>
</dbReference>
<dbReference type="PANTHER" id="PTHR42928">
    <property type="entry name" value="TRICARBOXYLATE-BINDING PROTEIN"/>
    <property type="match status" value="1"/>
</dbReference>
<dbReference type="Gene3D" id="3.40.190.10">
    <property type="entry name" value="Periplasmic binding protein-like II"/>
    <property type="match status" value="1"/>
</dbReference>
<organism evidence="2 3">
    <name type="scientific">Cupriavidus basilensis</name>
    <dbReference type="NCBI Taxonomy" id="68895"/>
    <lineage>
        <taxon>Bacteria</taxon>
        <taxon>Pseudomonadati</taxon>
        <taxon>Pseudomonadota</taxon>
        <taxon>Betaproteobacteria</taxon>
        <taxon>Burkholderiales</taxon>
        <taxon>Burkholderiaceae</taxon>
        <taxon>Cupriavidus</taxon>
    </lineage>
</organism>
<dbReference type="PANTHER" id="PTHR42928:SF5">
    <property type="entry name" value="BLR1237 PROTEIN"/>
    <property type="match status" value="1"/>
</dbReference>
<dbReference type="EMBL" id="JARJLM010000696">
    <property type="protein sequence ID" value="MDF3839672.1"/>
    <property type="molecule type" value="Genomic_DNA"/>
</dbReference>
<sequence>MSEVRIFLRLWRGKATLLHPAAMPVRSRFALHVWLRLFMAIAPVFCTLRQRASCRLAIGPRGLAFCIASLLSAASGPGLARPAVLQAVAAQAAFNRPISFPVRPIRLVVPFPAGGVPDAVARLLAERLAVRLGVPVDVDNRPGAGGTTAGDVVAKANSDGHTLLFHQANMLIQPGLEPVPYDVVRDFTPVARVATMPLFLVIDARLPMRTPQQWLTAVKSSPASYSYGSGQAGSPAHLYAEYAVHDVPNGVPLVTAKGEGAVVQEMLAGRVSACFCSFAAVQAHVRSGNLRLLGVTGVARSQLAPTVPTLQESGLDGYGATAWFGVIAPARTPHAIVARLASELDSVMGEREVRDRLLAAGLTPLRDSPEAFATAIRAESIQWQVILRQASGQTEP</sequence>
<proteinExistence type="inferred from homology"/>
<gene>
    <name evidence="2" type="ORF">P3W85_43065</name>
</gene>
<keyword evidence="3" id="KW-1185">Reference proteome</keyword>
<dbReference type="InterPro" id="IPR005064">
    <property type="entry name" value="BUG"/>
</dbReference>
<dbReference type="Proteomes" id="UP001216674">
    <property type="component" value="Unassembled WGS sequence"/>
</dbReference>
<accession>A0ABT6B459</accession>
<protein>
    <submittedName>
        <fullName evidence="2">Tripartite tricarboxylate transporter substrate-binding protein</fullName>
    </submittedName>
</protein>